<gene>
    <name evidence="3" type="ORF">C0Q70_16752</name>
</gene>
<organism evidence="3 4">
    <name type="scientific">Pomacea canaliculata</name>
    <name type="common">Golden apple snail</name>
    <dbReference type="NCBI Taxonomy" id="400727"/>
    <lineage>
        <taxon>Eukaryota</taxon>
        <taxon>Metazoa</taxon>
        <taxon>Spiralia</taxon>
        <taxon>Lophotrochozoa</taxon>
        <taxon>Mollusca</taxon>
        <taxon>Gastropoda</taxon>
        <taxon>Caenogastropoda</taxon>
        <taxon>Architaenioglossa</taxon>
        <taxon>Ampullarioidea</taxon>
        <taxon>Ampullariidae</taxon>
        <taxon>Pomacea</taxon>
    </lineage>
</organism>
<feature type="compositionally biased region" description="Pro residues" evidence="1">
    <location>
        <begin position="159"/>
        <end position="170"/>
    </location>
</feature>
<feature type="region of interest" description="Disordered" evidence="1">
    <location>
        <begin position="148"/>
        <end position="198"/>
    </location>
</feature>
<proteinExistence type="predicted"/>
<feature type="region of interest" description="Disordered" evidence="1">
    <location>
        <begin position="241"/>
        <end position="275"/>
    </location>
</feature>
<evidence type="ECO:0000256" key="1">
    <source>
        <dbReference type="SAM" id="MobiDB-lite"/>
    </source>
</evidence>
<keyword evidence="4" id="KW-1185">Reference proteome</keyword>
<feature type="region of interest" description="Disordered" evidence="1">
    <location>
        <begin position="1"/>
        <end position="80"/>
    </location>
</feature>
<dbReference type="AlphaFoldDB" id="A0A2T7NQN0"/>
<dbReference type="OrthoDB" id="10266999at2759"/>
<feature type="transmembrane region" description="Helical" evidence="2">
    <location>
        <begin position="93"/>
        <end position="114"/>
    </location>
</feature>
<keyword evidence="2" id="KW-0812">Transmembrane</keyword>
<dbReference type="Proteomes" id="UP000245119">
    <property type="component" value="Linkage Group LG10"/>
</dbReference>
<protein>
    <submittedName>
        <fullName evidence="3">Uncharacterized protein</fullName>
    </submittedName>
</protein>
<keyword evidence="2" id="KW-0472">Membrane</keyword>
<sequence>MSSSSESSSLEQPPTVQYPKGQPPTDPYLKDQPPMDPPLTDFNPMRSSHSCPCVKDPPPIELPKDPLPIELPKDSHSSNESVVLQEEAETRDYFAYAVLSALFFLPVGIFAIVCSYQVSSKDDKNDPCGTDLDAPYPVEQAAQPNYATYSPGVTTMSSPPQPPPSPPPPGYNSDSPQTMVIIPGPRTRKANQREDYETANKNSKTTLYVIIAAAIVGVITAILSLVLGVDKTISQRAVNEPAVDMKSDSSKDVPRVTSDTDTDKDSIRMESTTGA</sequence>
<reference evidence="3 4" key="1">
    <citation type="submission" date="2018-04" db="EMBL/GenBank/DDBJ databases">
        <title>The genome of golden apple snail Pomacea canaliculata provides insight into stress tolerance and invasive adaptation.</title>
        <authorList>
            <person name="Liu C."/>
            <person name="Liu B."/>
            <person name="Ren Y."/>
            <person name="Zhang Y."/>
            <person name="Wang H."/>
            <person name="Li S."/>
            <person name="Jiang F."/>
            <person name="Yin L."/>
            <person name="Zhang G."/>
            <person name="Qian W."/>
            <person name="Fan W."/>
        </authorList>
    </citation>
    <scope>NUCLEOTIDE SEQUENCE [LARGE SCALE GENOMIC DNA]</scope>
    <source>
        <strain evidence="3">SZHN2017</strain>
        <tissue evidence="3">Muscle</tissue>
    </source>
</reference>
<feature type="compositionally biased region" description="Basic and acidic residues" evidence="1">
    <location>
        <begin position="243"/>
        <end position="254"/>
    </location>
</feature>
<keyword evidence="2" id="KW-1133">Transmembrane helix</keyword>
<comment type="caution">
    <text evidence="3">The sequence shown here is derived from an EMBL/GenBank/DDBJ whole genome shotgun (WGS) entry which is preliminary data.</text>
</comment>
<accession>A0A2T7NQN0</accession>
<evidence type="ECO:0000256" key="2">
    <source>
        <dbReference type="SAM" id="Phobius"/>
    </source>
</evidence>
<evidence type="ECO:0000313" key="3">
    <source>
        <dbReference type="EMBL" id="PVD23480.1"/>
    </source>
</evidence>
<evidence type="ECO:0000313" key="4">
    <source>
        <dbReference type="Proteomes" id="UP000245119"/>
    </source>
</evidence>
<feature type="transmembrane region" description="Helical" evidence="2">
    <location>
        <begin position="207"/>
        <end position="229"/>
    </location>
</feature>
<name>A0A2T7NQN0_POMCA</name>
<dbReference type="EMBL" id="PZQS01000010">
    <property type="protein sequence ID" value="PVD23480.1"/>
    <property type="molecule type" value="Genomic_DNA"/>
</dbReference>